<evidence type="ECO:0000259" key="2">
    <source>
        <dbReference type="Pfam" id="PF22938"/>
    </source>
</evidence>
<comment type="caution">
    <text evidence="3">The sequence shown here is derived from an EMBL/GenBank/DDBJ whole genome shotgun (WGS) entry which is preliminary data.</text>
</comment>
<evidence type="ECO:0000256" key="1">
    <source>
        <dbReference type="SAM" id="MobiDB-lite"/>
    </source>
</evidence>
<proteinExistence type="predicted"/>
<dbReference type="Proteomes" id="UP000499080">
    <property type="component" value="Unassembled WGS sequence"/>
</dbReference>
<feature type="compositionally biased region" description="Polar residues" evidence="1">
    <location>
        <begin position="127"/>
        <end position="139"/>
    </location>
</feature>
<accession>A0A4Y2KZP0</accession>
<feature type="domain" description="Integrase p58-like C-terminal" evidence="2">
    <location>
        <begin position="48"/>
        <end position="86"/>
    </location>
</feature>
<reference evidence="3 4" key="1">
    <citation type="journal article" date="2019" name="Sci. Rep.">
        <title>Orb-weaving spider Araneus ventricosus genome elucidates the spidroin gene catalogue.</title>
        <authorList>
            <person name="Kono N."/>
            <person name="Nakamura H."/>
            <person name="Ohtoshi R."/>
            <person name="Moran D.A.P."/>
            <person name="Shinohara A."/>
            <person name="Yoshida Y."/>
            <person name="Fujiwara M."/>
            <person name="Mori M."/>
            <person name="Tomita M."/>
            <person name="Arakawa K."/>
        </authorList>
    </citation>
    <scope>NUCLEOTIDE SEQUENCE [LARGE SCALE GENOMIC DNA]</scope>
</reference>
<protein>
    <recommendedName>
        <fullName evidence="2">Integrase p58-like C-terminal domain-containing protein</fullName>
    </recommendedName>
</protein>
<gene>
    <name evidence="3" type="ORF">AVEN_115955_1</name>
</gene>
<name>A0A4Y2KZP0_ARAVE</name>
<sequence>MGFKTPSIIEASLFHTKSKQHQDADNSGPIEDVRKVGLSEKLLKKYFGPYQVVRKLFEVTYEVQDFDPLTKRRKIKDIVSVVRMKPYYCPDMQKDCLQDSPKIIQDTNPPRAEPESTSPEKKRMTYTGPTTRSRTKLAS</sequence>
<feature type="region of interest" description="Disordered" evidence="1">
    <location>
        <begin position="94"/>
        <end position="139"/>
    </location>
</feature>
<organism evidence="3 4">
    <name type="scientific">Araneus ventricosus</name>
    <name type="common">Orbweaver spider</name>
    <name type="synonym">Epeira ventricosa</name>
    <dbReference type="NCBI Taxonomy" id="182803"/>
    <lineage>
        <taxon>Eukaryota</taxon>
        <taxon>Metazoa</taxon>
        <taxon>Ecdysozoa</taxon>
        <taxon>Arthropoda</taxon>
        <taxon>Chelicerata</taxon>
        <taxon>Arachnida</taxon>
        <taxon>Araneae</taxon>
        <taxon>Araneomorphae</taxon>
        <taxon>Entelegynae</taxon>
        <taxon>Araneoidea</taxon>
        <taxon>Araneidae</taxon>
        <taxon>Araneus</taxon>
    </lineage>
</organism>
<evidence type="ECO:0000313" key="3">
    <source>
        <dbReference type="EMBL" id="GBN06826.1"/>
    </source>
</evidence>
<dbReference type="EMBL" id="BGPR01005103">
    <property type="protein sequence ID" value="GBN06826.1"/>
    <property type="molecule type" value="Genomic_DNA"/>
</dbReference>
<dbReference type="OrthoDB" id="6516679at2759"/>
<dbReference type="InterPro" id="IPR054465">
    <property type="entry name" value="Integrase_p58-like_C"/>
</dbReference>
<keyword evidence="4" id="KW-1185">Reference proteome</keyword>
<dbReference type="AlphaFoldDB" id="A0A4Y2KZP0"/>
<dbReference type="Pfam" id="PF22938">
    <property type="entry name" value="Integrase_p58_C"/>
    <property type="match status" value="1"/>
</dbReference>
<evidence type="ECO:0000313" key="4">
    <source>
        <dbReference type="Proteomes" id="UP000499080"/>
    </source>
</evidence>
<feature type="compositionally biased region" description="Basic and acidic residues" evidence="1">
    <location>
        <begin position="112"/>
        <end position="123"/>
    </location>
</feature>